<accession>A0A8J0U968</accession>
<dbReference type="CTD" id="108708747"/>
<dbReference type="PANTHER" id="PTHR28624:SF1">
    <property type="entry name" value="MITOCHONDRIAL POTASSIUM CHANNEL"/>
    <property type="match status" value="1"/>
</dbReference>
<evidence type="ECO:0000313" key="8">
    <source>
        <dbReference type="Proteomes" id="UP000186698"/>
    </source>
</evidence>
<keyword evidence="8" id="KW-1185">Reference proteome</keyword>
<dbReference type="GO" id="GO:0003677">
    <property type="term" value="F:DNA binding"/>
    <property type="evidence" value="ECO:0007669"/>
    <property type="project" value="UniProtKB-UniRule"/>
</dbReference>
<dbReference type="PROSITE" id="PS50950">
    <property type="entry name" value="ZF_THAP"/>
    <property type="match status" value="1"/>
</dbReference>
<keyword evidence="1" id="KW-0479">Metal-binding</keyword>
<keyword evidence="3" id="KW-0862">Zinc</keyword>
<sequence length="779" mass="89302">MPKCIVNKCPHRTGQKELYPTVILHPFPANIEKIKQWLLQTGEDYGDYEVFAEKILIAKKTDAYRVCSRHFAEDQYVQKGPRKLLKKDAVPTIFSNLHPLIQLHSITGPPPQKRKRGNDKNGVPSTSSIVRIVSRARTIGTQTDPGFLKRTTGMNTIPFSFMHSTYTQSELPFEVMHMQCQTNEDSDHAEFWRIEKDQLYPTNFSTPSKPIQWQTSEYSEPAKLWRVEKDHLYSISLSTPTKPCIITIQTQKSTSGHIPDTPPIQEKEMTEVELATSFSTTKVPNDPALAHLGYMCADMSQDAIGSALKSNDHNQPNKTDYITDRKFIIFESCLDKLLRLIPCQHNEGEKCEAPIAEIQKHIDGSMVNIKLLCHNNHKSLNWNSQPVTSDIAVGDILMSSSIMLSGSSFQKVKEMYNLFGVQAISHTTFHEHQNKCIFPAIAYNWKKEQHEIFNEIGQDAVVLAGDRQFDSPRNSANYCIYSLMSIPTQKIVNFKIVPLEAGQKPVTMEKEAFQKCFDEVLSKKVAVQMVATDRHVPIRQLMATKYKNIKHQFDAWHLCKSVAKKITAASRHPKCQDLTWWITPIQNHLWWCVQTSRQNPDVLVDKWQSVLFHIADVHNFPRLKHYKRCMHRTLTPQKRKEVKWIKLSHPAHRALEKIVSDPALLRDLRHITKISHTPQFEVYRSMSLKYRSKSYSYKMDSAYARTILAILSNNHSVGREQPMTPSKSDLPASGKSYQTVLPMQEMGRVVTPIYRQGVENHLFKLLNDCLSIMSGDILL</sequence>
<dbReference type="SMART" id="SM00980">
    <property type="entry name" value="THAP"/>
    <property type="match status" value="1"/>
</dbReference>
<keyword evidence="2 5" id="KW-0863">Zinc-finger</keyword>
<dbReference type="AlphaFoldDB" id="A0A8J0U968"/>
<evidence type="ECO:0000259" key="7">
    <source>
        <dbReference type="PROSITE" id="PS50950"/>
    </source>
</evidence>
<feature type="region of interest" description="Disordered" evidence="6">
    <location>
        <begin position="104"/>
        <end position="127"/>
    </location>
</feature>
<name>A0A8J0U968_XENLA</name>
<evidence type="ECO:0000256" key="2">
    <source>
        <dbReference type="ARBA" id="ARBA00022771"/>
    </source>
</evidence>
<dbReference type="KEGG" id="xla:108708747"/>
<dbReference type="Proteomes" id="UP000186698">
    <property type="component" value="Chromosome 2L"/>
</dbReference>
<evidence type="ECO:0000256" key="6">
    <source>
        <dbReference type="SAM" id="MobiDB-lite"/>
    </source>
</evidence>
<evidence type="ECO:0000256" key="3">
    <source>
        <dbReference type="ARBA" id="ARBA00022833"/>
    </source>
</evidence>
<gene>
    <name evidence="9" type="primary">LOC108708747</name>
</gene>
<dbReference type="RefSeq" id="XP_018103264.1">
    <property type="nucleotide sequence ID" value="XM_018247775.2"/>
</dbReference>
<dbReference type="InterPro" id="IPR037660">
    <property type="entry name" value="CCDC51"/>
</dbReference>
<dbReference type="OrthoDB" id="9934617at2759"/>
<evidence type="ECO:0000256" key="4">
    <source>
        <dbReference type="ARBA" id="ARBA00023125"/>
    </source>
</evidence>
<evidence type="ECO:0000256" key="1">
    <source>
        <dbReference type="ARBA" id="ARBA00022723"/>
    </source>
</evidence>
<dbReference type="GO" id="GO:0008270">
    <property type="term" value="F:zinc ion binding"/>
    <property type="evidence" value="ECO:0007669"/>
    <property type="project" value="UniProtKB-KW"/>
</dbReference>
<dbReference type="GeneID" id="108708747"/>
<evidence type="ECO:0000256" key="5">
    <source>
        <dbReference type="PROSITE-ProRule" id="PRU00309"/>
    </source>
</evidence>
<dbReference type="InterPro" id="IPR006612">
    <property type="entry name" value="THAP_Znf"/>
</dbReference>
<reference evidence="9" key="1">
    <citation type="submission" date="2025-08" db="UniProtKB">
        <authorList>
            <consortium name="RefSeq"/>
        </authorList>
    </citation>
    <scope>IDENTIFICATION</scope>
    <source>
        <strain evidence="9">J_2021</strain>
        <tissue evidence="9">Erythrocytes</tissue>
    </source>
</reference>
<dbReference type="SUPFAM" id="SSF57716">
    <property type="entry name" value="Glucocorticoid receptor-like (DNA-binding domain)"/>
    <property type="match status" value="1"/>
</dbReference>
<keyword evidence="4 5" id="KW-0238">DNA-binding</keyword>
<dbReference type="PANTHER" id="PTHR28624">
    <property type="entry name" value="COILED-COIL DOMAIN-CONTAINING PROTEIN 51"/>
    <property type="match status" value="1"/>
</dbReference>
<dbReference type="SMART" id="SM00692">
    <property type="entry name" value="DM3"/>
    <property type="match status" value="1"/>
</dbReference>
<evidence type="ECO:0000313" key="9">
    <source>
        <dbReference type="RefSeq" id="XP_018103264.1"/>
    </source>
</evidence>
<dbReference type="Pfam" id="PF05485">
    <property type="entry name" value="THAP"/>
    <property type="match status" value="1"/>
</dbReference>
<protein>
    <submittedName>
        <fullName evidence="9">Uncharacterized protein LOC108708747</fullName>
    </submittedName>
</protein>
<proteinExistence type="predicted"/>
<organism evidence="8 9">
    <name type="scientific">Xenopus laevis</name>
    <name type="common">African clawed frog</name>
    <dbReference type="NCBI Taxonomy" id="8355"/>
    <lineage>
        <taxon>Eukaryota</taxon>
        <taxon>Metazoa</taxon>
        <taxon>Chordata</taxon>
        <taxon>Craniata</taxon>
        <taxon>Vertebrata</taxon>
        <taxon>Euteleostomi</taxon>
        <taxon>Amphibia</taxon>
        <taxon>Batrachia</taxon>
        <taxon>Anura</taxon>
        <taxon>Pipoidea</taxon>
        <taxon>Pipidae</taxon>
        <taxon>Xenopodinae</taxon>
        <taxon>Xenopus</taxon>
        <taxon>Xenopus</taxon>
    </lineage>
</organism>
<feature type="domain" description="THAP-type" evidence="7">
    <location>
        <begin position="1"/>
        <end position="94"/>
    </location>
</feature>